<protein>
    <submittedName>
        <fullName evidence="4">LALA0S11e03906g1_1</fullName>
    </submittedName>
</protein>
<dbReference type="OrthoDB" id="4040097at2759"/>
<dbReference type="RefSeq" id="XP_022630636.1">
    <property type="nucleotide sequence ID" value="XM_022775268.1"/>
</dbReference>
<keyword evidence="5" id="KW-1185">Reference proteome</keyword>
<comment type="subcellular location">
    <subcellularLocation>
        <location evidence="1">Nucleus</location>
    </subcellularLocation>
</comment>
<dbReference type="Pfam" id="PF08661">
    <property type="entry name" value="Rep_fac-A_3"/>
    <property type="match status" value="1"/>
</dbReference>
<dbReference type="GO" id="GO:0000794">
    <property type="term" value="C:condensed nuclear chromosome"/>
    <property type="evidence" value="ECO:0007669"/>
    <property type="project" value="EnsemblFungi"/>
</dbReference>
<dbReference type="InterPro" id="IPR012340">
    <property type="entry name" value="NA-bd_OB-fold"/>
</dbReference>
<gene>
    <name evidence="4" type="ORF">LALA0_S11e03906g</name>
</gene>
<dbReference type="GO" id="GO:0006265">
    <property type="term" value="P:DNA topological change"/>
    <property type="evidence" value="ECO:0007669"/>
    <property type="project" value="EnsemblFungi"/>
</dbReference>
<dbReference type="GO" id="GO:0043565">
    <property type="term" value="F:sequence-specific DNA binding"/>
    <property type="evidence" value="ECO:0007669"/>
    <property type="project" value="EnsemblFungi"/>
</dbReference>
<reference evidence="4 5" key="1">
    <citation type="submission" date="2014-12" db="EMBL/GenBank/DDBJ databases">
        <authorList>
            <person name="Neuveglise Cecile"/>
        </authorList>
    </citation>
    <scope>NUCLEOTIDE SEQUENCE [LARGE SCALE GENOMIC DNA]</scope>
    <source>
        <strain evidence="4 5">CBS 12615</strain>
    </source>
</reference>
<dbReference type="GO" id="GO:0005662">
    <property type="term" value="C:DNA replication factor A complex"/>
    <property type="evidence" value="ECO:0007669"/>
    <property type="project" value="EnsemblFungi"/>
</dbReference>
<dbReference type="STRING" id="1245769.A0A0C7NFD1"/>
<evidence type="ECO:0000313" key="5">
    <source>
        <dbReference type="Proteomes" id="UP000054304"/>
    </source>
</evidence>
<evidence type="ECO:0000313" key="4">
    <source>
        <dbReference type="EMBL" id="CEP64429.1"/>
    </source>
</evidence>
<dbReference type="GO" id="GO:0000781">
    <property type="term" value="C:chromosome, telomeric region"/>
    <property type="evidence" value="ECO:0007669"/>
    <property type="project" value="EnsemblFungi"/>
</dbReference>
<dbReference type="GO" id="GO:0006289">
    <property type="term" value="P:nucleotide-excision repair"/>
    <property type="evidence" value="ECO:0007669"/>
    <property type="project" value="EnsemblFungi"/>
</dbReference>
<dbReference type="GO" id="GO:0007004">
    <property type="term" value="P:telomere maintenance via telomerase"/>
    <property type="evidence" value="ECO:0007669"/>
    <property type="project" value="EnsemblFungi"/>
</dbReference>
<keyword evidence="3" id="KW-0539">Nucleus</keyword>
<dbReference type="GO" id="GO:0030491">
    <property type="term" value="P:heteroduplex formation"/>
    <property type="evidence" value="ECO:0007669"/>
    <property type="project" value="EnsemblFungi"/>
</dbReference>
<dbReference type="GO" id="GO:0006260">
    <property type="term" value="P:DNA replication"/>
    <property type="evidence" value="ECO:0007669"/>
    <property type="project" value="EnsemblFungi"/>
</dbReference>
<name>A0A0C7NFD1_9SACH</name>
<dbReference type="InterPro" id="IPR013970">
    <property type="entry name" value="Rfa2"/>
</dbReference>
<dbReference type="AlphaFoldDB" id="A0A0C7NFD1"/>
<dbReference type="GO" id="GO:0000724">
    <property type="term" value="P:double-strand break repair via homologous recombination"/>
    <property type="evidence" value="ECO:0007669"/>
    <property type="project" value="EnsemblFungi"/>
</dbReference>
<dbReference type="HOGENOM" id="CLU_2098758_0_0_1"/>
<dbReference type="GO" id="GO:0007131">
    <property type="term" value="P:reciprocal meiotic recombination"/>
    <property type="evidence" value="ECO:0007669"/>
    <property type="project" value="EnsemblFungi"/>
</dbReference>
<evidence type="ECO:0000256" key="2">
    <source>
        <dbReference type="ARBA" id="ARBA00009761"/>
    </source>
</evidence>
<dbReference type="GO" id="GO:0016567">
    <property type="term" value="P:protein ubiquitination"/>
    <property type="evidence" value="ECO:0007669"/>
    <property type="project" value="EnsemblFungi"/>
</dbReference>
<sequence>MSSLTPRVDPQQLGQLSSPVFRIIGQVTAQPQRDQIIIASPTTGGEMVSLTNVRTSTSVNYEVQEWYEFVCRSNDSGDVGFLVLDSVKCVFPPGETISVAGVVALQQLASKFPELT</sequence>
<organism evidence="4 5">
    <name type="scientific">Lachancea lanzarotensis</name>
    <dbReference type="NCBI Taxonomy" id="1245769"/>
    <lineage>
        <taxon>Eukaryota</taxon>
        <taxon>Fungi</taxon>
        <taxon>Dikarya</taxon>
        <taxon>Ascomycota</taxon>
        <taxon>Saccharomycotina</taxon>
        <taxon>Saccharomycetes</taxon>
        <taxon>Saccharomycetales</taxon>
        <taxon>Saccharomycetaceae</taxon>
        <taxon>Lachancea</taxon>
    </lineage>
</organism>
<accession>A0A0C7NFD1</accession>
<proteinExistence type="inferred from homology"/>
<dbReference type="GeneID" id="34687979"/>
<dbReference type="Proteomes" id="UP000054304">
    <property type="component" value="Unassembled WGS sequence"/>
</dbReference>
<dbReference type="GO" id="GO:0045184">
    <property type="term" value="P:establishment of protein localization"/>
    <property type="evidence" value="ECO:0007669"/>
    <property type="project" value="EnsemblFungi"/>
</dbReference>
<evidence type="ECO:0000256" key="1">
    <source>
        <dbReference type="ARBA" id="ARBA00004123"/>
    </source>
</evidence>
<evidence type="ECO:0000256" key="3">
    <source>
        <dbReference type="ARBA" id="ARBA00023242"/>
    </source>
</evidence>
<comment type="similarity">
    <text evidence="2">Belongs to the replication factor A protein 3 family.</text>
</comment>
<dbReference type="GO" id="GO:0000722">
    <property type="term" value="P:telomere maintenance via recombination"/>
    <property type="evidence" value="ECO:0007669"/>
    <property type="project" value="EnsemblFungi"/>
</dbReference>
<dbReference type="GO" id="GO:0003690">
    <property type="term" value="F:double-stranded DNA binding"/>
    <property type="evidence" value="ECO:0007669"/>
    <property type="project" value="EnsemblFungi"/>
</dbReference>
<dbReference type="EMBL" id="LN736370">
    <property type="protein sequence ID" value="CEP64429.1"/>
    <property type="molecule type" value="Genomic_DNA"/>
</dbReference>
<dbReference type="Gene3D" id="2.40.50.140">
    <property type="entry name" value="Nucleic acid-binding proteins"/>
    <property type="match status" value="1"/>
</dbReference>